<dbReference type="GO" id="GO:0008270">
    <property type="term" value="F:zinc ion binding"/>
    <property type="evidence" value="ECO:0007669"/>
    <property type="project" value="UniProtKB-KW"/>
</dbReference>
<feature type="region of interest" description="Disordered" evidence="8">
    <location>
        <begin position="1"/>
        <end position="161"/>
    </location>
</feature>
<evidence type="ECO:0000256" key="1">
    <source>
        <dbReference type="ARBA" id="ARBA00004123"/>
    </source>
</evidence>
<evidence type="ECO:0000256" key="3">
    <source>
        <dbReference type="ARBA" id="ARBA00022737"/>
    </source>
</evidence>
<keyword evidence="5" id="KW-0862">Zinc</keyword>
<dbReference type="GO" id="GO:0071036">
    <property type="term" value="P:nuclear polyadenylation-dependent snoRNA catabolic process"/>
    <property type="evidence" value="ECO:0007669"/>
    <property type="project" value="TreeGrafter"/>
</dbReference>
<feature type="compositionally biased region" description="Basic and acidic residues" evidence="8">
    <location>
        <begin position="32"/>
        <end position="43"/>
    </location>
</feature>
<evidence type="ECO:0000256" key="5">
    <source>
        <dbReference type="ARBA" id="ARBA00022833"/>
    </source>
</evidence>
<evidence type="ECO:0000256" key="8">
    <source>
        <dbReference type="SAM" id="MobiDB-lite"/>
    </source>
</evidence>
<evidence type="ECO:0000259" key="9">
    <source>
        <dbReference type="PROSITE" id="PS50158"/>
    </source>
</evidence>
<evidence type="ECO:0000256" key="6">
    <source>
        <dbReference type="ARBA" id="ARBA00023242"/>
    </source>
</evidence>
<feature type="domain" description="CCHC-type" evidence="9">
    <location>
        <begin position="542"/>
        <end position="555"/>
    </location>
</feature>
<feature type="compositionally biased region" description="Acidic residues" evidence="8">
    <location>
        <begin position="72"/>
        <end position="85"/>
    </location>
</feature>
<dbReference type="GO" id="GO:0003723">
    <property type="term" value="F:RNA binding"/>
    <property type="evidence" value="ECO:0007669"/>
    <property type="project" value="TreeGrafter"/>
</dbReference>
<evidence type="ECO:0000256" key="4">
    <source>
        <dbReference type="ARBA" id="ARBA00022771"/>
    </source>
</evidence>
<gene>
    <name evidence="10" type="ORF">QBC46DRAFT_383223</name>
</gene>
<feature type="compositionally biased region" description="Polar residues" evidence="8">
    <location>
        <begin position="647"/>
        <end position="657"/>
    </location>
</feature>
<dbReference type="EMBL" id="MU853785">
    <property type="protein sequence ID" value="KAK3941258.1"/>
    <property type="molecule type" value="Genomic_DNA"/>
</dbReference>
<feature type="compositionally biased region" description="Polar residues" evidence="8">
    <location>
        <begin position="135"/>
        <end position="149"/>
    </location>
</feature>
<evidence type="ECO:0000256" key="7">
    <source>
        <dbReference type="PROSITE-ProRule" id="PRU00047"/>
    </source>
</evidence>
<feature type="compositionally biased region" description="Polar residues" evidence="8">
    <location>
        <begin position="1"/>
        <end position="24"/>
    </location>
</feature>
<dbReference type="GO" id="GO:0071039">
    <property type="term" value="P:nuclear polyadenylation-dependent CUT catabolic process"/>
    <property type="evidence" value="ECO:0007669"/>
    <property type="project" value="TreeGrafter"/>
</dbReference>
<feature type="region of interest" description="Disordered" evidence="8">
    <location>
        <begin position="627"/>
        <end position="745"/>
    </location>
</feature>
<dbReference type="GO" id="GO:0071037">
    <property type="term" value="P:nuclear polyadenylation-dependent snRNA catabolic process"/>
    <property type="evidence" value="ECO:0007669"/>
    <property type="project" value="TreeGrafter"/>
</dbReference>
<dbReference type="InterPro" id="IPR036875">
    <property type="entry name" value="Znf_CCHC_sf"/>
</dbReference>
<dbReference type="GO" id="GO:0071035">
    <property type="term" value="P:nuclear polyadenylation-dependent rRNA catabolic process"/>
    <property type="evidence" value="ECO:0007669"/>
    <property type="project" value="TreeGrafter"/>
</dbReference>
<comment type="subcellular location">
    <subcellularLocation>
        <location evidence="1">Nucleus</location>
    </subcellularLocation>
</comment>
<keyword evidence="2" id="KW-0479">Metal-binding</keyword>
<comment type="caution">
    <text evidence="10">The sequence shown here is derived from an EMBL/GenBank/DDBJ whole genome shotgun (WGS) entry which is preliminary data.</text>
</comment>
<keyword evidence="4 7" id="KW-0863">Zinc-finger</keyword>
<keyword evidence="6" id="KW-0539">Nucleus</keyword>
<evidence type="ECO:0000313" key="11">
    <source>
        <dbReference type="Proteomes" id="UP001303473"/>
    </source>
</evidence>
<dbReference type="PROSITE" id="PS50158">
    <property type="entry name" value="ZF_CCHC"/>
    <property type="match status" value="1"/>
</dbReference>
<reference evidence="11" key="1">
    <citation type="journal article" date="2023" name="Mol. Phylogenet. Evol.">
        <title>Genome-scale phylogeny and comparative genomics of the fungal order Sordariales.</title>
        <authorList>
            <person name="Hensen N."/>
            <person name="Bonometti L."/>
            <person name="Westerberg I."/>
            <person name="Brannstrom I.O."/>
            <person name="Guillou S."/>
            <person name="Cros-Aarteil S."/>
            <person name="Calhoun S."/>
            <person name="Haridas S."/>
            <person name="Kuo A."/>
            <person name="Mondo S."/>
            <person name="Pangilinan J."/>
            <person name="Riley R."/>
            <person name="LaButti K."/>
            <person name="Andreopoulos B."/>
            <person name="Lipzen A."/>
            <person name="Chen C."/>
            <person name="Yan M."/>
            <person name="Daum C."/>
            <person name="Ng V."/>
            <person name="Clum A."/>
            <person name="Steindorff A."/>
            <person name="Ohm R.A."/>
            <person name="Martin F."/>
            <person name="Silar P."/>
            <person name="Natvig D.O."/>
            <person name="Lalanne C."/>
            <person name="Gautier V."/>
            <person name="Ament-Velasquez S.L."/>
            <person name="Kruys A."/>
            <person name="Hutchinson M.I."/>
            <person name="Powell A.J."/>
            <person name="Barry K."/>
            <person name="Miller A.N."/>
            <person name="Grigoriev I.V."/>
            <person name="Debuchy R."/>
            <person name="Gladieux P."/>
            <person name="Hiltunen Thoren M."/>
            <person name="Johannesson H."/>
        </authorList>
    </citation>
    <scope>NUCLEOTIDE SEQUENCE [LARGE SCALE GENOMIC DNA]</scope>
    <source>
        <strain evidence="11">CBS 340.73</strain>
    </source>
</reference>
<feature type="compositionally biased region" description="Gly residues" evidence="8">
    <location>
        <begin position="734"/>
        <end position="745"/>
    </location>
</feature>
<sequence length="745" mass="81330">MADIVSSGQASQSDIISTEPQRSPRSPKGQKRTADEADIHDEVDVTVDGAELSNDTSLRHKKTKLDSSEVVSDVDESDGHDEGEVSDSSQGPKQSKPSLGTDAAAEDSHAARAGWNSGVGSGLRITFGAKGKTIPGQTRLSLSSASVEPQPNEPDAESEEKDIDGWTMPEAFNDWRRRLKHGETWQGRYEEWCESLMRLNKDREGVRDPALLQDAWCAWLQEQAYLPTSVKTKAQEASSATHSQPWKLQEIFNKASSDTRKDSKSDGDKSVPVSKYGVKISKMTLPPPLPLSEFNVISKDEAGWQSKFIQWCRALISINKHLMPAETPPSKLAKAFARWLSTIDGLSKNKFAAAKRSAMNCCSDPDGRAVQLLNGTLPEDSQPQDSNDWVSLLLNPEESPVVSPSTSTGGEEDGAGFDMAEVADAEYRDRYFPGLGPDAEFCVVCASFGHTYAECPELTCRFCHGSNHASYGCPTRRRCTRCRQLGHAADICKEKLALPQDELDCAICQSRDHLETACGELSRSFRPTTDSVRKVQCLPMYCYCCGNDGHFGPKCGLNRAKPNKSGWETWSKANYEQYLDDSSNDMPIILSMAGSFPEVQAADARINLGGKSIVPRRHIVFEDADDDDDEEFIRPPVEKKPRASGRITFSANGNNTGALRGGFSALSTGGKKPPNTQQQRHNNGNNGGRAAQYASVNPPLPPGPPPPLPPPPPQQHGYRSQSNGNRPSRRPRRGGYGGGYRGKSS</sequence>
<dbReference type="InterPro" id="IPR051644">
    <property type="entry name" value="TRAMP_AT-DNA-binding"/>
</dbReference>
<organism evidence="10 11">
    <name type="scientific">Diplogelasinospora grovesii</name>
    <dbReference type="NCBI Taxonomy" id="303347"/>
    <lineage>
        <taxon>Eukaryota</taxon>
        <taxon>Fungi</taxon>
        <taxon>Dikarya</taxon>
        <taxon>Ascomycota</taxon>
        <taxon>Pezizomycotina</taxon>
        <taxon>Sordariomycetes</taxon>
        <taxon>Sordariomycetidae</taxon>
        <taxon>Sordariales</taxon>
        <taxon>Diplogelasinosporaceae</taxon>
        <taxon>Diplogelasinospora</taxon>
    </lineage>
</organism>
<feature type="compositionally biased region" description="Pro residues" evidence="8">
    <location>
        <begin position="698"/>
        <end position="714"/>
    </location>
</feature>
<dbReference type="AlphaFoldDB" id="A0AAN6NBL3"/>
<dbReference type="SUPFAM" id="SSF57756">
    <property type="entry name" value="Retrovirus zinc finger-like domains"/>
    <property type="match status" value="2"/>
</dbReference>
<accession>A0AAN6NBL3</accession>
<dbReference type="GO" id="GO:0031499">
    <property type="term" value="C:TRAMP complex"/>
    <property type="evidence" value="ECO:0007669"/>
    <property type="project" value="TreeGrafter"/>
</dbReference>
<evidence type="ECO:0000313" key="10">
    <source>
        <dbReference type="EMBL" id="KAK3941258.1"/>
    </source>
</evidence>
<keyword evidence="3" id="KW-0677">Repeat</keyword>
<dbReference type="Gene3D" id="4.10.60.10">
    <property type="entry name" value="Zinc finger, CCHC-type"/>
    <property type="match status" value="1"/>
</dbReference>
<dbReference type="InterPro" id="IPR001878">
    <property type="entry name" value="Znf_CCHC"/>
</dbReference>
<dbReference type="SMART" id="SM00343">
    <property type="entry name" value="ZnF_C2HC"/>
    <property type="match status" value="5"/>
</dbReference>
<dbReference type="GO" id="GO:0071031">
    <property type="term" value="P:nuclear mRNA surveillance of mRNA 3'-end processing"/>
    <property type="evidence" value="ECO:0007669"/>
    <property type="project" value="TreeGrafter"/>
</dbReference>
<dbReference type="Proteomes" id="UP001303473">
    <property type="component" value="Unassembled WGS sequence"/>
</dbReference>
<dbReference type="PANTHER" id="PTHR46543">
    <property type="entry name" value="ZINC FINGER CCHC DOMAIN-CONTAINING PROTEIN 7"/>
    <property type="match status" value="1"/>
</dbReference>
<dbReference type="PANTHER" id="PTHR46543:SF1">
    <property type="entry name" value="ZINC FINGER CCHC DOMAIN-CONTAINING PROTEIN 7"/>
    <property type="match status" value="1"/>
</dbReference>
<evidence type="ECO:0000256" key="2">
    <source>
        <dbReference type="ARBA" id="ARBA00022723"/>
    </source>
</evidence>
<feature type="compositionally biased region" description="Basic and acidic residues" evidence="8">
    <location>
        <begin position="632"/>
        <end position="641"/>
    </location>
</feature>
<dbReference type="GO" id="GO:0071038">
    <property type="term" value="P:TRAMP-dependent tRNA surveillance pathway"/>
    <property type="evidence" value="ECO:0007669"/>
    <property type="project" value="TreeGrafter"/>
</dbReference>
<name>A0AAN6NBL3_9PEZI</name>
<protein>
    <submittedName>
        <fullName evidence="10">Protein AIR2</fullName>
    </submittedName>
</protein>
<proteinExistence type="predicted"/>
<keyword evidence="11" id="KW-1185">Reference proteome</keyword>